<dbReference type="InterPro" id="IPR036873">
    <property type="entry name" value="Rhodanese-like_dom_sf"/>
</dbReference>
<dbReference type="AlphaFoldDB" id="A0A5C2H9U7"/>
<gene>
    <name evidence="1" type="ORF">APAC_1142</name>
</gene>
<reference evidence="1 2" key="3">
    <citation type="submission" date="2019-09" db="EMBL/GenBank/DDBJ databases">
        <title>Taxonomic note: a critical rebuttal of the proposed division of the genus Arcobacter into six genera, emended descriptions of Arcobacter anaerophilus and the genus Arcobacter, and an assessment of genus-level boundaries for Epsilonproteobacteria using in silico genomic comparator tools.</title>
        <authorList>
            <person name="On S.L.W."/>
            <person name="Miller W.G."/>
            <person name="Biggs P."/>
            <person name="Cornelius A."/>
            <person name="Vandamme P."/>
        </authorList>
    </citation>
    <scope>NUCLEOTIDE SEQUENCE [LARGE SCALE GENOMIC DNA]</scope>
    <source>
        <strain evidence="1 2">LMG 26638</strain>
    </source>
</reference>
<dbReference type="SUPFAM" id="SSF52821">
    <property type="entry name" value="Rhodanese/Cell cycle control phosphatase"/>
    <property type="match status" value="1"/>
</dbReference>
<dbReference type="SMART" id="SM00450">
    <property type="entry name" value="RHOD"/>
    <property type="match status" value="1"/>
</dbReference>
<dbReference type="KEGG" id="apai:APAC_1142"/>
<protein>
    <submittedName>
        <fullName evidence="1">Rhodanese-like domain-containing protein</fullName>
    </submittedName>
</protein>
<sequence length="213" mass="23928">MNKKILTTLVVLSSTIYLNGMDITKAPTPKKEKAKTDLGLYVTATEASKYLEANKSSILIDVRSPGELKFIGAASRMDIHVPLMLVDPSKYNPKKGGYAMKKNKYAVEEIVFELNNKKVKKDEAIFVTCRSGSTRAAPIVNALAKKGYTNVWTLVDGYEGGKAKDGQFKGERVVDGWLHSGLDWSWKVSEEKLWFECKYKELFSKEDKLKCNM</sequence>
<dbReference type="RefSeq" id="WP_130233211.1">
    <property type="nucleotide sequence ID" value="NZ_BMEF01000043.1"/>
</dbReference>
<accession>A0A5C2H9U7</accession>
<dbReference type="OrthoDB" id="7835227at2"/>
<evidence type="ECO:0000313" key="1">
    <source>
        <dbReference type="EMBL" id="QEP34265.1"/>
    </source>
</evidence>
<reference evidence="2" key="2">
    <citation type="submission" date="2019-09" db="EMBL/GenBank/DDBJ databases">
        <title>Complete genome sequencing of four Arcobacter species reveals a diverse suite of mobile elements.</title>
        <authorList>
            <person name="On S.L.W."/>
            <person name="Miller W.G."/>
            <person name="Biggs P."/>
            <person name="Cornelius A."/>
            <person name="Vandamme P."/>
        </authorList>
    </citation>
    <scope>NUCLEOTIDE SEQUENCE [LARGE SCALE GENOMIC DNA]</scope>
    <source>
        <strain evidence="2">LMG 26638</strain>
    </source>
</reference>
<proteinExistence type="predicted"/>
<dbReference type="PROSITE" id="PS50206">
    <property type="entry name" value="RHODANESE_3"/>
    <property type="match status" value="1"/>
</dbReference>
<dbReference type="Pfam" id="PF00581">
    <property type="entry name" value="Rhodanese"/>
    <property type="match status" value="1"/>
</dbReference>
<evidence type="ECO:0000313" key="2">
    <source>
        <dbReference type="Proteomes" id="UP000322726"/>
    </source>
</evidence>
<name>A0A5C2H9U7_9BACT</name>
<dbReference type="EMBL" id="CP035928">
    <property type="protein sequence ID" value="QEP34265.1"/>
    <property type="molecule type" value="Genomic_DNA"/>
</dbReference>
<dbReference type="InterPro" id="IPR001763">
    <property type="entry name" value="Rhodanese-like_dom"/>
</dbReference>
<dbReference type="Proteomes" id="UP000322726">
    <property type="component" value="Chromosome"/>
</dbReference>
<keyword evidence="2" id="KW-1185">Reference proteome</keyword>
<dbReference type="Gene3D" id="3.40.250.10">
    <property type="entry name" value="Rhodanese-like domain"/>
    <property type="match status" value="1"/>
</dbReference>
<organism evidence="1 2">
    <name type="scientific">Malaciobacter pacificus</name>
    <dbReference type="NCBI Taxonomy" id="1080223"/>
    <lineage>
        <taxon>Bacteria</taxon>
        <taxon>Pseudomonadati</taxon>
        <taxon>Campylobacterota</taxon>
        <taxon>Epsilonproteobacteria</taxon>
        <taxon>Campylobacterales</taxon>
        <taxon>Arcobacteraceae</taxon>
        <taxon>Malaciobacter</taxon>
    </lineage>
</organism>
<reference evidence="1 2" key="1">
    <citation type="submission" date="2019-09" db="EMBL/GenBank/DDBJ databases">
        <title>Complete genome sequencing of four Arcobacter species reveals a diverse suite of mobile elements.</title>
        <authorList>
            <person name="Miller W.G."/>
            <person name="Yee E."/>
            <person name="Bono J.L."/>
        </authorList>
    </citation>
    <scope>NUCLEOTIDE SEQUENCE [LARGE SCALE GENOMIC DNA]</scope>
    <source>
        <strain evidence="1 2">LMG 26638</strain>
    </source>
</reference>